<sequence>MIASSSPPPSSPRVLVVGGGIGGLAVAVGLRRAGLPVEVAEAAPALEPVGAGIVLWPNALHALDRLGLGAAVRAVSQPSAGGAIWTPDGRPLVRVDPEALAARLGEAPRAIHRADLQAVLADAFDGPLHLGARVIGIEDEGKRVRVRVADDREFEADVLIGADGLHSAVRSALHGAAAPAYAGYTAWRGVAQADGAVLDGEAVGRGQRFGQVPLPDGRVYWFATATVPAGGRDAARDELVRRFTEWHPSVRSLVEATPEGAVLRNDVSDRPPLGVWGRGRITLLGDAAHPSTPNLGQGAGLALEDAAVLADRLGSTRDGLAALRDYEAARSGRTAAVVRRSRRVGALMQASNPVAVAARTLLLRLTPPRAVLAQTARVGAYDAFRDEPPSLPVT</sequence>
<dbReference type="InterPro" id="IPR002938">
    <property type="entry name" value="FAD-bd"/>
</dbReference>
<dbReference type="Proteomes" id="UP000216339">
    <property type="component" value="Unassembled WGS sequence"/>
</dbReference>
<evidence type="ECO:0000313" key="6">
    <source>
        <dbReference type="EMBL" id="PAP75051.1"/>
    </source>
</evidence>
<dbReference type="GO" id="GO:0016491">
    <property type="term" value="F:oxidoreductase activity"/>
    <property type="evidence" value="ECO:0007669"/>
    <property type="project" value="UniProtKB-KW"/>
</dbReference>
<evidence type="ECO:0000313" key="7">
    <source>
        <dbReference type="Proteomes" id="UP000216339"/>
    </source>
</evidence>
<proteinExistence type="predicted"/>
<dbReference type="SUPFAM" id="SSF51905">
    <property type="entry name" value="FAD/NAD(P)-binding domain"/>
    <property type="match status" value="1"/>
</dbReference>
<comment type="cofactor">
    <cofactor evidence="1">
        <name>FAD</name>
        <dbReference type="ChEBI" id="CHEBI:57692"/>
    </cofactor>
</comment>
<comment type="caution">
    <text evidence="6">The sequence shown here is derived from an EMBL/GenBank/DDBJ whole genome shotgun (WGS) entry which is preliminary data.</text>
</comment>
<dbReference type="PRINTS" id="PR00420">
    <property type="entry name" value="RNGMNOXGNASE"/>
</dbReference>
<dbReference type="Pfam" id="PF01494">
    <property type="entry name" value="FAD_binding_3"/>
    <property type="match status" value="1"/>
</dbReference>
<dbReference type="Gene3D" id="3.50.50.60">
    <property type="entry name" value="FAD/NAD(P)-binding domain"/>
    <property type="match status" value="1"/>
</dbReference>
<dbReference type="EMBL" id="MQWD01000001">
    <property type="protein sequence ID" value="PAP75051.1"/>
    <property type="molecule type" value="Genomic_DNA"/>
</dbReference>
<name>A0A271IUW7_9BACT</name>
<keyword evidence="2" id="KW-0285">Flavoprotein</keyword>
<dbReference type="AlphaFoldDB" id="A0A271IUW7"/>
<dbReference type="PANTHER" id="PTHR46496">
    <property type="match status" value="1"/>
</dbReference>
<gene>
    <name evidence="6" type="ORF">BSZ37_00590</name>
</gene>
<accession>A0A271IUW7</accession>
<keyword evidence="4" id="KW-0560">Oxidoreductase</keyword>
<protein>
    <recommendedName>
        <fullName evidence="5">FAD-binding domain-containing protein</fullName>
    </recommendedName>
</protein>
<dbReference type="GO" id="GO:0071949">
    <property type="term" value="F:FAD binding"/>
    <property type="evidence" value="ECO:0007669"/>
    <property type="project" value="InterPro"/>
</dbReference>
<dbReference type="PANTHER" id="PTHR46496:SF1">
    <property type="entry name" value="ZEAXANTHIN EPOXIDASE, CHLOROPLASTIC"/>
    <property type="match status" value="1"/>
</dbReference>
<dbReference type="InterPro" id="IPR036188">
    <property type="entry name" value="FAD/NAD-bd_sf"/>
</dbReference>
<keyword evidence="3" id="KW-0274">FAD</keyword>
<evidence type="ECO:0000259" key="5">
    <source>
        <dbReference type="Pfam" id="PF01494"/>
    </source>
</evidence>
<evidence type="ECO:0000256" key="4">
    <source>
        <dbReference type="ARBA" id="ARBA00023002"/>
    </source>
</evidence>
<evidence type="ECO:0000256" key="1">
    <source>
        <dbReference type="ARBA" id="ARBA00001974"/>
    </source>
</evidence>
<dbReference type="OrthoDB" id="9766816at2"/>
<reference evidence="6 7" key="1">
    <citation type="submission" date="2016-11" db="EMBL/GenBank/DDBJ databases">
        <title>Study of marine rhodopsin-containing bacteria.</title>
        <authorList>
            <person name="Yoshizawa S."/>
            <person name="Kumagai Y."/>
            <person name="Kogure K."/>
        </authorList>
    </citation>
    <scope>NUCLEOTIDE SEQUENCE [LARGE SCALE GENOMIC DNA]</scope>
    <source>
        <strain evidence="6 7">SAORIC-28</strain>
    </source>
</reference>
<evidence type="ECO:0000256" key="3">
    <source>
        <dbReference type="ARBA" id="ARBA00022827"/>
    </source>
</evidence>
<evidence type="ECO:0000256" key="2">
    <source>
        <dbReference type="ARBA" id="ARBA00022630"/>
    </source>
</evidence>
<dbReference type="RefSeq" id="WP_095508678.1">
    <property type="nucleotide sequence ID" value="NZ_MQWD01000001.1"/>
</dbReference>
<feature type="domain" description="FAD-binding" evidence="5">
    <location>
        <begin position="14"/>
        <end position="341"/>
    </location>
</feature>
<keyword evidence="7" id="KW-1185">Reference proteome</keyword>
<organism evidence="6 7">
    <name type="scientific">Rubrivirga marina</name>
    <dbReference type="NCBI Taxonomy" id="1196024"/>
    <lineage>
        <taxon>Bacteria</taxon>
        <taxon>Pseudomonadati</taxon>
        <taxon>Rhodothermota</taxon>
        <taxon>Rhodothermia</taxon>
        <taxon>Rhodothermales</taxon>
        <taxon>Rubricoccaceae</taxon>
        <taxon>Rubrivirga</taxon>
    </lineage>
</organism>